<organism evidence="2 3">
    <name type="scientific">Streptosporangium canum</name>
    <dbReference type="NCBI Taxonomy" id="324952"/>
    <lineage>
        <taxon>Bacteria</taxon>
        <taxon>Bacillati</taxon>
        <taxon>Actinomycetota</taxon>
        <taxon>Actinomycetes</taxon>
        <taxon>Streptosporangiales</taxon>
        <taxon>Streptosporangiaceae</taxon>
        <taxon>Streptosporangium</taxon>
    </lineage>
</organism>
<evidence type="ECO:0000256" key="1">
    <source>
        <dbReference type="SAM" id="SignalP"/>
    </source>
</evidence>
<keyword evidence="3" id="KW-1185">Reference proteome</keyword>
<dbReference type="GeneID" id="96301843"/>
<dbReference type="Proteomes" id="UP000199111">
    <property type="component" value="Unassembled WGS sequence"/>
</dbReference>
<reference evidence="3" key="1">
    <citation type="submission" date="2016-10" db="EMBL/GenBank/DDBJ databases">
        <authorList>
            <person name="Varghese N."/>
            <person name="Submissions S."/>
        </authorList>
    </citation>
    <scope>NUCLEOTIDE SEQUENCE [LARGE SCALE GENOMIC DNA]</scope>
    <source>
        <strain evidence="3">CGMCC 4.2126</strain>
    </source>
</reference>
<sequence>MPPTRRLAAVVLTAAILGIGAPATAHAGTAAPSIHAATANVVSEKPATSMAVTVLTTGSTSSIAAMGTCSRVKGWKVRLACEAVVRAGGAWVWKKLEKGARAGWRTYSQIFEKDVPSVYRKIIKKLKHPIYCSISRAC</sequence>
<gene>
    <name evidence="2" type="ORF">SAMN05216275_12849</name>
</gene>
<feature type="chain" id="PRO_5011589708" description="Secreted protein" evidence="1">
    <location>
        <begin position="28"/>
        <end position="138"/>
    </location>
</feature>
<name>A0A1I4AG76_9ACTN</name>
<protein>
    <recommendedName>
        <fullName evidence="4">Secreted protein</fullName>
    </recommendedName>
</protein>
<accession>A0A1I4AG76</accession>
<dbReference type="EMBL" id="FOQY01000028">
    <property type="protein sequence ID" value="SFK55418.1"/>
    <property type="molecule type" value="Genomic_DNA"/>
</dbReference>
<dbReference type="AlphaFoldDB" id="A0A1I4AG76"/>
<dbReference type="RefSeq" id="WP_143121143.1">
    <property type="nucleotide sequence ID" value="NZ_FOQY01000028.1"/>
</dbReference>
<evidence type="ECO:0008006" key="4">
    <source>
        <dbReference type="Google" id="ProtNLM"/>
    </source>
</evidence>
<evidence type="ECO:0000313" key="2">
    <source>
        <dbReference type="EMBL" id="SFK55418.1"/>
    </source>
</evidence>
<evidence type="ECO:0000313" key="3">
    <source>
        <dbReference type="Proteomes" id="UP000199111"/>
    </source>
</evidence>
<keyword evidence="1" id="KW-0732">Signal</keyword>
<proteinExistence type="predicted"/>
<feature type="signal peptide" evidence="1">
    <location>
        <begin position="1"/>
        <end position="27"/>
    </location>
</feature>